<reference evidence="2" key="1">
    <citation type="submission" date="2013-05" db="EMBL/GenBank/DDBJ databases">
        <title>The Genome sequence of Mucor circinelloides f. circinelloides 1006PhL.</title>
        <authorList>
            <consortium name="The Broad Institute Genomics Platform"/>
            <person name="Cuomo C."/>
            <person name="Earl A."/>
            <person name="Findley K."/>
            <person name="Lee S.C."/>
            <person name="Walker B."/>
            <person name="Young S."/>
            <person name="Zeng Q."/>
            <person name="Gargeya S."/>
            <person name="Fitzgerald M."/>
            <person name="Haas B."/>
            <person name="Abouelleil A."/>
            <person name="Allen A.W."/>
            <person name="Alvarado L."/>
            <person name="Arachchi H.M."/>
            <person name="Berlin A.M."/>
            <person name="Chapman S.B."/>
            <person name="Gainer-Dewar J."/>
            <person name="Goldberg J."/>
            <person name="Griggs A."/>
            <person name="Gujja S."/>
            <person name="Hansen M."/>
            <person name="Howarth C."/>
            <person name="Imamovic A."/>
            <person name="Ireland A."/>
            <person name="Larimer J."/>
            <person name="McCowan C."/>
            <person name="Murphy C."/>
            <person name="Pearson M."/>
            <person name="Poon T.W."/>
            <person name="Priest M."/>
            <person name="Roberts A."/>
            <person name="Saif S."/>
            <person name="Shea T."/>
            <person name="Sisk P."/>
            <person name="Sykes S."/>
            <person name="Wortman J."/>
            <person name="Nusbaum C."/>
            <person name="Birren B."/>
        </authorList>
    </citation>
    <scope>NUCLEOTIDE SEQUENCE [LARGE SCALE GENOMIC DNA]</scope>
    <source>
        <strain evidence="2">1006PhL</strain>
    </source>
</reference>
<dbReference type="OrthoDB" id="10282507at2759"/>
<proteinExistence type="predicted"/>
<dbReference type="Proteomes" id="UP000014254">
    <property type="component" value="Unassembled WGS sequence"/>
</dbReference>
<organism evidence="1 2">
    <name type="scientific">Mucor circinelloides f. circinelloides (strain 1006PhL)</name>
    <name type="common">Mucormycosis agent</name>
    <name type="synonym">Calyptromyces circinelloides</name>
    <dbReference type="NCBI Taxonomy" id="1220926"/>
    <lineage>
        <taxon>Eukaryota</taxon>
        <taxon>Fungi</taxon>
        <taxon>Fungi incertae sedis</taxon>
        <taxon>Mucoromycota</taxon>
        <taxon>Mucoromycotina</taxon>
        <taxon>Mucoromycetes</taxon>
        <taxon>Mucorales</taxon>
        <taxon>Mucorineae</taxon>
        <taxon>Mucoraceae</taxon>
        <taxon>Mucor</taxon>
    </lineage>
</organism>
<accession>S2IZB6</accession>
<dbReference type="EMBL" id="KE124105">
    <property type="protein sequence ID" value="EPB82634.1"/>
    <property type="molecule type" value="Genomic_DNA"/>
</dbReference>
<protein>
    <submittedName>
        <fullName evidence="1">Uncharacterized protein</fullName>
    </submittedName>
</protein>
<dbReference type="VEuPathDB" id="FungiDB:HMPREF1544_10619"/>
<keyword evidence="2" id="KW-1185">Reference proteome</keyword>
<evidence type="ECO:0000313" key="1">
    <source>
        <dbReference type="EMBL" id="EPB82634.1"/>
    </source>
</evidence>
<evidence type="ECO:0000313" key="2">
    <source>
        <dbReference type="Proteomes" id="UP000014254"/>
    </source>
</evidence>
<dbReference type="AlphaFoldDB" id="S2IZB6"/>
<gene>
    <name evidence="1" type="ORF">HMPREF1544_10619</name>
</gene>
<name>S2IZB6_MUCC1</name>
<dbReference type="InParanoid" id="S2IZB6"/>
<sequence>MPANAFTPWHYHVAHRSWCHRIVPDKFPSPVCALYGFFEENLYYFMELLPSDASFWLALTSFCFSGDLVVIDVDVLIALATAYSTL</sequence>